<dbReference type="OrthoDB" id="7989901at2759"/>
<feature type="region of interest" description="Disordered" evidence="1">
    <location>
        <begin position="419"/>
        <end position="481"/>
    </location>
</feature>
<accession>A0A8X6LX55</accession>
<feature type="compositionally biased region" description="Basic and acidic residues" evidence="1">
    <location>
        <begin position="468"/>
        <end position="481"/>
    </location>
</feature>
<dbReference type="Proteomes" id="UP000887116">
    <property type="component" value="Unassembled WGS sequence"/>
</dbReference>
<organism evidence="2 3">
    <name type="scientific">Trichonephila clavata</name>
    <name type="common">Joro spider</name>
    <name type="synonym">Nephila clavata</name>
    <dbReference type="NCBI Taxonomy" id="2740835"/>
    <lineage>
        <taxon>Eukaryota</taxon>
        <taxon>Metazoa</taxon>
        <taxon>Ecdysozoa</taxon>
        <taxon>Arthropoda</taxon>
        <taxon>Chelicerata</taxon>
        <taxon>Arachnida</taxon>
        <taxon>Araneae</taxon>
        <taxon>Araneomorphae</taxon>
        <taxon>Entelegynae</taxon>
        <taxon>Araneoidea</taxon>
        <taxon>Nephilidae</taxon>
        <taxon>Trichonephila</taxon>
    </lineage>
</organism>
<feature type="region of interest" description="Disordered" evidence="1">
    <location>
        <begin position="535"/>
        <end position="555"/>
    </location>
</feature>
<dbReference type="EMBL" id="BMAO01028355">
    <property type="protein sequence ID" value="GFR23932.1"/>
    <property type="molecule type" value="Genomic_DNA"/>
</dbReference>
<comment type="caution">
    <text evidence="2">The sequence shown here is derived from an EMBL/GenBank/DDBJ whole genome shotgun (WGS) entry which is preliminary data.</text>
</comment>
<protein>
    <submittedName>
        <fullName evidence="2">Uncharacterized protein</fullName>
    </submittedName>
</protein>
<evidence type="ECO:0000313" key="3">
    <source>
        <dbReference type="Proteomes" id="UP000887116"/>
    </source>
</evidence>
<reference evidence="2" key="1">
    <citation type="submission" date="2020-07" db="EMBL/GenBank/DDBJ databases">
        <title>Multicomponent nature underlies the extraordinary mechanical properties of spider dragline silk.</title>
        <authorList>
            <person name="Kono N."/>
            <person name="Nakamura H."/>
            <person name="Mori M."/>
            <person name="Yoshida Y."/>
            <person name="Ohtoshi R."/>
            <person name="Malay A.D."/>
            <person name="Moran D.A.P."/>
            <person name="Tomita M."/>
            <person name="Numata K."/>
            <person name="Arakawa K."/>
        </authorList>
    </citation>
    <scope>NUCLEOTIDE SEQUENCE</scope>
</reference>
<proteinExistence type="predicted"/>
<gene>
    <name evidence="2" type="primary">AVEN_73598_1</name>
    <name evidence="2" type="ORF">TNCT_339381</name>
</gene>
<evidence type="ECO:0000256" key="1">
    <source>
        <dbReference type="SAM" id="MobiDB-lite"/>
    </source>
</evidence>
<evidence type="ECO:0000313" key="2">
    <source>
        <dbReference type="EMBL" id="GFR23932.1"/>
    </source>
</evidence>
<name>A0A8X6LX55_TRICU</name>
<keyword evidence="3" id="KW-1185">Reference proteome</keyword>
<feature type="compositionally biased region" description="Low complexity" evidence="1">
    <location>
        <begin position="447"/>
        <end position="464"/>
    </location>
</feature>
<sequence length="703" mass="80914">MARLAAYYQEDFHYPNPGYGPKQRKSAYLVFEEPKNNLFRSHFVNRNRIRSLAASEPTLAPNFVPETDVMTLKQRHLMYGSQLIDSPHSSIQHFDNVCNTPSHNNRFARYDPCAFDSESLSSFGEVPSYDNRYMHRPPPNLKDRELKRFSYAEPSNSYVSRELHPHQNFNGHQAHRPLHEADFINYNNRHLQPDNYYVEPTEHNLSHPIFNRPESRQGKWHWMAPNTSFLTPPSPLDSGLSSQSITSSPSLEAEPVAFRGDAFRTERHPGCLCPKAAYPDPRSHFPHVNRYDSGRVSPGVSSVLSHALHNGKNRIPNAGKAMSYAGDDFDNIGQQFSQVRYGKLGIVGEPTDIEQIHCSRKHLDNYHHRQKYPPSNQENEMSYVYSEENGIPPERMHRRKPHKLVPNYTRPCVIIIESPEKCGDSDIASSPERDPSDKSQGPESPMSVTVSNSDSPSVSSSNNDLDMEDRRKSSKTTEREIRELEDMYKKCNLNDRDLLDRAERRDLPTPHQEKIIGNRLMRSNSDTLYEVMNPAFRNPYEPPRRAPPLRRSGLPDRIADDMALRKLRKSTTHSGFNPAENTITYMLCSTQFTPTVPVGKDILMQDYPDVELDDFSYRKHYFGKKSKIVDPQPPFGIPLRPPPPQKVYNDYLHAVPSSAPQPLCHPRGNPDVVRDDMAFRTLRKEEPERMYYDISQVYRKCRD</sequence>
<dbReference type="AlphaFoldDB" id="A0A8X6LX55"/>